<dbReference type="Gene3D" id="3.40.50.2000">
    <property type="entry name" value="Glycogen Phosphorylase B"/>
    <property type="match status" value="1"/>
</dbReference>
<feature type="non-terminal residue" evidence="2">
    <location>
        <position position="185"/>
    </location>
</feature>
<accession>A0A0F9BYH5</accession>
<dbReference type="AlphaFoldDB" id="A0A0F9BYH5"/>
<dbReference type="InterPro" id="IPR028098">
    <property type="entry name" value="Glyco_trans_4-like_N"/>
</dbReference>
<reference evidence="2" key="1">
    <citation type="journal article" date="2015" name="Nature">
        <title>Complex archaea that bridge the gap between prokaryotes and eukaryotes.</title>
        <authorList>
            <person name="Spang A."/>
            <person name="Saw J.H."/>
            <person name="Jorgensen S.L."/>
            <person name="Zaremba-Niedzwiedzka K."/>
            <person name="Martijn J."/>
            <person name="Lind A.E."/>
            <person name="van Eijk R."/>
            <person name="Schleper C."/>
            <person name="Guy L."/>
            <person name="Ettema T.J."/>
        </authorList>
    </citation>
    <scope>NUCLEOTIDE SEQUENCE</scope>
</reference>
<gene>
    <name evidence="2" type="ORF">LCGC14_2673280</name>
</gene>
<dbReference type="SUPFAM" id="SSF53756">
    <property type="entry name" value="UDP-Glycosyltransferase/glycogen phosphorylase"/>
    <property type="match status" value="1"/>
</dbReference>
<dbReference type="EMBL" id="LAZR01046931">
    <property type="protein sequence ID" value="KKK95389.1"/>
    <property type="molecule type" value="Genomic_DNA"/>
</dbReference>
<evidence type="ECO:0000313" key="2">
    <source>
        <dbReference type="EMBL" id="KKK95389.1"/>
    </source>
</evidence>
<evidence type="ECO:0000259" key="1">
    <source>
        <dbReference type="Pfam" id="PF13439"/>
    </source>
</evidence>
<protein>
    <recommendedName>
        <fullName evidence="1">Glycosyltransferase subfamily 4-like N-terminal domain-containing protein</fullName>
    </recommendedName>
</protein>
<sequence>MRVLVTIFEELVPLSGGGTPRISNIIKALTKKGHQVYVASSIGVKKEDAIDQLGCIDLAPLLKVSRLSSNKMIKYLYAHPLNIGRVVRYARKVKPDLIISHNSIAGFAALWAKRFRKECLVILDLTDLLFEYLQEYHSGRWMRLVQLAGKRLERKVIRKSNKIVTISNSMREILLTYGAQPENVE</sequence>
<feature type="domain" description="Glycosyltransferase subfamily 4-like N-terminal" evidence="1">
    <location>
        <begin position="16"/>
        <end position="184"/>
    </location>
</feature>
<comment type="caution">
    <text evidence="2">The sequence shown here is derived from an EMBL/GenBank/DDBJ whole genome shotgun (WGS) entry which is preliminary data.</text>
</comment>
<organism evidence="2">
    <name type="scientific">marine sediment metagenome</name>
    <dbReference type="NCBI Taxonomy" id="412755"/>
    <lineage>
        <taxon>unclassified sequences</taxon>
        <taxon>metagenomes</taxon>
        <taxon>ecological metagenomes</taxon>
    </lineage>
</organism>
<proteinExistence type="predicted"/>
<dbReference type="Pfam" id="PF13439">
    <property type="entry name" value="Glyco_transf_4"/>
    <property type="match status" value="1"/>
</dbReference>
<name>A0A0F9BYH5_9ZZZZ</name>